<evidence type="ECO:0000313" key="4">
    <source>
        <dbReference type="Proteomes" id="UP000286931"/>
    </source>
</evidence>
<dbReference type="SUPFAM" id="SSF52540">
    <property type="entry name" value="P-loop containing nucleoside triphosphate hydrolases"/>
    <property type="match status" value="1"/>
</dbReference>
<name>A0A401YSI4_9ACTN</name>
<dbReference type="InterPro" id="IPR027417">
    <property type="entry name" value="P-loop_NTPase"/>
</dbReference>
<dbReference type="SMART" id="SM00382">
    <property type="entry name" value="AAA"/>
    <property type="match status" value="1"/>
</dbReference>
<dbReference type="InterPro" id="IPR003593">
    <property type="entry name" value="AAA+_ATPase"/>
</dbReference>
<dbReference type="PANTHER" id="PTHR42759:SF1">
    <property type="entry name" value="MAGNESIUM-CHELATASE SUBUNIT CHLD"/>
    <property type="match status" value="1"/>
</dbReference>
<evidence type="ECO:0000313" key="3">
    <source>
        <dbReference type="EMBL" id="GCD97587.1"/>
    </source>
</evidence>
<dbReference type="PANTHER" id="PTHR42759">
    <property type="entry name" value="MOXR FAMILY PROTEIN"/>
    <property type="match status" value="1"/>
</dbReference>
<dbReference type="GO" id="GO:0016887">
    <property type="term" value="F:ATP hydrolysis activity"/>
    <property type="evidence" value="ECO:0007669"/>
    <property type="project" value="InterPro"/>
</dbReference>
<dbReference type="InterPro" id="IPR011704">
    <property type="entry name" value="ATPase_dyneun-rel_AAA"/>
</dbReference>
<protein>
    <submittedName>
        <fullName evidence="3">ATPase AAA</fullName>
    </submittedName>
</protein>
<feature type="compositionally biased region" description="Low complexity" evidence="1">
    <location>
        <begin position="137"/>
        <end position="151"/>
    </location>
</feature>
<dbReference type="InterPro" id="IPR050764">
    <property type="entry name" value="CbbQ/NirQ/NorQ/GpvN"/>
</dbReference>
<dbReference type="AlphaFoldDB" id="A0A401YSI4"/>
<evidence type="ECO:0000256" key="1">
    <source>
        <dbReference type="SAM" id="MobiDB-lite"/>
    </source>
</evidence>
<keyword evidence="4" id="KW-1185">Reference proteome</keyword>
<feature type="domain" description="AAA+ ATPase" evidence="2">
    <location>
        <begin position="46"/>
        <end position="225"/>
    </location>
</feature>
<feature type="region of interest" description="Disordered" evidence="1">
    <location>
        <begin position="130"/>
        <end position="151"/>
    </location>
</feature>
<dbReference type="OrthoDB" id="9783370at2"/>
<dbReference type="CDD" id="cd00009">
    <property type="entry name" value="AAA"/>
    <property type="match status" value="1"/>
</dbReference>
<dbReference type="Gene3D" id="3.40.50.300">
    <property type="entry name" value="P-loop containing nucleotide triphosphate hydrolases"/>
    <property type="match status" value="1"/>
</dbReference>
<proteinExistence type="predicted"/>
<evidence type="ECO:0000259" key="2">
    <source>
        <dbReference type="SMART" id="SM00382"/>
    </source>
</evidence>
<dbReference type="Pfam" id="PF07728">
    <property type="entry name" value="AAA_5"/>
    <property type="match status" value="1"/>
</dbReference>
<sequence length="309" mass="32994">MAFDPSRALPPAPGPEFAGAGAVPDDGVYVFDDERIVLAVNVALATRRPLLVFGPPGSGKSTLAPIVARHLGRLCHTEVITARTEPEDLLWRFDALRRLNDAQTREVAPTIGAYCASGVLWRAFDPYRTPPARDGQPTAAPGAGRDAGPAPGSVVLIDEIDKADPDLPNSLLVPLDTLSFPGPDGEEVRARAGVEPLVVITSNNERELPAPFVRRCIVLSLEAPDREHLLKVARGHLGADYDESTADRVAEHLLKVAAESEWAAGPSTAEFLDTLRACRELGVEPGGRTWDLVLEVALDKGRGSARPHG</sequence>
<accession>A0A401YSI4</accession>
<organism evidence="3 4">
    <name type="scientific">Embleya hyalina</name>
    <dbReference type="NCBI Taxonomy" id="516124"/>
    <lineage>
        <taxon>Bacteria</taxon>
        <taxon>Bacillati</taxon>
        <taxon>Actinomycetota</taxon>
        <taxon>Actinomycetes</taxon>
        <taxon>Kitasatosporales</taxon>
        <taxon>Streptomycetaceae</taxon>
        <taxon>Embleya</taxon>
    </lineage>
</organism>
<gene>
    <name evidence="3" type="ORF">EHYA_05282</name>
</gene>
<comment type="caution">
    <text evidence="3">The sequence shown here is derived from an EMBL/GenBank/DDBJ whole genome shotgun (WGS) entry which is preliminary data.</text>
</comment>
<dbReference type="EMBL" id="BIFH01000024">
    <property type="protein sequence ID" value="GCD97587.1"/>
    <property type="molecule type" value="Genomic_DNA"/>
</dbReference>
<dbReference type="Proteomes" id="UP000286931">
    <property type="component" value="Unassembled WGS sequence"/>
</dbReference>
<dbReference type="GO" id="GO:0005524">
    <property type="term" value="F:ATP binding"/>
    <property type="evidence" value="ECO:0007669"/>
    <property type="project" value="InterPro"/>
</dbReference>
<reference evidence="3 4" key="1">
    <citation type="submission" date="2018-12" db="EMBL/GenBank/DDBJ databases">
        <title>Draft genome sequence of Embleya hyalina NBRC 13850T.</title>
        <authorList>
            <person name="Komaki H."/>
            <person name="Hosoyama A."/>
            <person name="Kimura A."/>
            <person name="Ichikawa N."/>
            <person name="Tamura T."/>
        </authorList>
    </citation>
    <scope>NUCLEOTIDE SEQUENCE [LARGE SCALE GENOMIC DNA]</scope>
    <source>
        <strain evidence="3 4">NBRC 13850</strain>
    </source>
</reference>